<dbReference type="SUPFAM" id="SSF55729">
    <property type="entry name" value="Acyl-CoA N-acyltransferases (Nat)"/>
    <property type="match status" value="1"/>
</dbReference>
<evidence type="ECO:0000313" key="7">
    <source>
        <dbReference type="Proteomes" id="UP000019243"/>
    </source>
</evidence>
<proteinExistence type="predicted"/>
<evidence type="ECO:0000256" key="4">
    <source>
        <dbReference type="ARBA" id="ARBA00051334"/>
    </source>
</evidence>
<protein>
    <submittedName>
        <fullName evidence="6">Acetyltransferase family protein</fullName>
    </submittedName>
</protein>
<dbReference type="PROSITE" id="PS51186">
    <property type="entry name" value="GNAT"/>
    <property type="match status" value="1"/>
</dbReference>
<reference evidence="6 7" key="1">
    <citation type="submission" date="2012-12" db="EMBL/GenBank/DDBJ databases">
        <title>Novel taxa of Listeriaceae from agricultural environments in the United States.</title>
        <authorList>
            <person name="den Bakker H.C."/>
            <person name="Allred A."/>
            <person name="Warchocki S."/>
            <person name="Wright E.M."/>
            <person name="Burrell A."/>
            <person name="Nightingale K.K."/>
            <person name="Kephart D."/>
            <person name="Wiedmann M."/>
        </authorList>
    </citation>
    <scope>NUCLEOTIDE SEQUENCE [LARGE SCALE GENOMIC DNA]</scope>
    <source>
        <strain evidence="6 7">FSL F6-1037</strain>
    </source>
</reference>
<dbReference type="InterPro" id="IPR016181">
    <property type="entry name" value="Acyl_CoA_acyltransferase"/>
</dbReference>
<feature type="domain" description="N-acetyltransferase" evidence="5">
    <location>
        <begin position="1"/>
        <end position="161"/>
    </location>
</feature>
<keyword evidence="1 6" id="KW-0808">Transferase</keyword>
<gene>
    <name evidence="6" type="ORF">BCAMP_05945</name>
</gene>
<comment type="catalytic activity">
    <reaction evidence="4">
        <text>L-methionine sulfone + acetyl-CoA = N-acetyl-L-methionine sulfone + CoA + H(+)</text>
        <dbReference type="Rhea" id="RHEA:47656"/>
        <dbReference type="ChEBI" id="CHEBI:15378"/>
        <dbReference type="ChEBI" id="CHEBI:57287"/>
        <dbReference type="ChEBI" id="CHEBI:57288"/>
        <dbReference type="ChEBI" id="CHEBI:87824"/>
        <dbReference type="ChEBI" id="CHEBI:87825"/>
    </reaction>
</comment>
<comment type="caution">
    <text evidence="6">The sequence shown here is derived from an EMBL/GenBank/DDBJ whole genome shotgun (WGS) entry which is preliminary data.</text>
</comment>
<dbReference type="PANTHER" id="PTHR43072:SF23">
    <property type="entry name" value="UPF0039 PROTEIN C11D3.02C"/>
    <property type="match status" value="1"/>
</dbReference>
<dbReference type="Pfam" id="PF13420">
    <property type="entry name" value="Acetyltransf_4"/>
    <property type="match status" value="1"/>
</dbReference>
<organism evidence="6 7">
    <name type="scientific">Brochothrix campestris FSL F6-1037</name>
    <dbReference type="NCBI Taxonomy" id="1265861"/>
    <lineage>
        <taxon>Bacteria</taxon>
        <taxon>Bacillati</taxon>
        <taxon>Bacillota</taxon>
        <taxon>Bacilli</taxon>
        <taxon>Bacillales</taxon>
        <taxon>Listeriaceae</taxon>
        <taxon>Brochothrix</taxon>
    </lineage>
</organism>
<dbReference type="OrthoDB" id="9798006at2"/>
<dbReference type="AlphaFoldDB" id="W7CSU9"/>
<name>W7CSU9_9LIST</name>
<evidence type="ECO:0000256" key="2">
    <source>
        <dbReference type="ARBA" id="ARBA00023315"/>
    </source>
</evidence>
<dbReference type="Proteomes" id="UP000019243">
    <property type="component" value="Unassembled WGS sequence"/>
</dbReference>
<comment type="catalytic activity">
    <reaction evidence="3">
        <text>L-methionine sulfoximine + acetyl-CoA = N-acetyl-L-methionine sulfoximine + CoA + H(+)</text>
        <dbReference type="Rhea" id="RHEA:47660"/>
        <dbReference type="ChEBI" id="CHEBI:15378"/>
        <dbReference type="ChEBI" id="CHEBI:57287"/>
        <dbReference type="ChEBI" id="CHEBI:57288"/>
        <dbReference type="ChEBI" id="CHEBI:87826"/>
        <dbReference type="ChEBI" id="CHEBI:87827"/>
    </reaction>
</comment>
<dbReference type="CDD" id="cd04301">
    <property type="entry name" value="NAT_SF"/>
    <property type="match status" value="1"/>
</dbReference>
<dbReference type="RefSeq" id="WP_035314311.1">
    <property type="nucleotide sequence ID" value="NZ_AODH01000022.1"/>
</dbReference>
<dbReference type="EMBL" id="AODH01000022">
    <property type="protein sequence ID" value="EUJ39967.1"/>
    <property type="molecule type" value="Genomic_DNA"/>
</dbReference>
<evidence type="ECO:0000256" key="1">
    <source>
        <dbReference type="ARBA" id="ARBA00022679"/>
    </source>
</evidence>
<sequence length="161" mass="18155">MIRIAQAKDAAAITAIYNEAILKTTAIYKNDPVTVADRRAWIARQAQEGWPLFVYEIDETVVGYATYGSFRAYPGYRQTIEHSIYVNPTSAGRGIATALMQHLIAIAKQEGYHVMLAGIDSENSASIHLHKKLGFTFSGRMKEVGFKFDRWLDVDFYQMVL</sequence>
<dbReference type="GO" id="GO:0016747">
    <property type="term" value="F:acyltransferase activity, transferring groups other than amino-acyl groups"/>
    <property type="evidence" value="ECO:0007669"/>
    <property type="project" value="InterPro"/>
</dbReference>
<dbReference type="InterPro" id="IPR000182">
    <property type="entry name" value="GNAT_dom"/>
</dbReference>
<keyword evidence="7" id="KW-1185">Reference proteome</keyword>
<dbReference type="Gene3D" id="3.40.630.30">
    <property type="match status" value="1"/>
</dbReference>
<keyword evidence="2" id="KW-0012">Acyltransferase</keyword>
<accession>W7CSU9</accession>
<evidence type="ECO:0000256" key="3">
    <source>
        <dbReference type="ARBA" id="ARBA00050603"/>
    </source>
</evidence>
<dbReference type="FunFam" id="3.40.630.30:FF:000026">
    <property type="entry name" value="Phosphinothricin acetyltransferase"/>
    <property type="match status" value="1"/>
</dbReference>
<dbReference type="STRING" id="1265861.BCAMP_05945"/>
<evidence type="ECO:0000259" key="5">
    <source>
        <dbReference type="PROSITE" id="PS51186"/>
    </source>
</evidence>
<evidence type="ECO:0000313" key="6">
    <source>
        <dbReference type="EMBL" id="EUJ39967.1"/>
    </source>
</evidence>
<dbReference type="PATRIC" id="fig|1265861.3.peg.1176"/>
<dbReference type="PANTHER" id="PTHR43072">
    <property type="entry name" value="N-ACETYLTRANSFERASE"/>
    <property type="match status" value="1"/>
</dbReference>